<dbReference type="Pfam" id="PF03006">
    <property type="entry name" value="HlyIII"/>
    <property type="match status" value="1"/>
</dbReference>
<dbReference type="GO" id="GO:0038023">
    <property type="term" value="F:signaling receptor activity"/>
    <property type="evidence" value="ECO:0007669"/>
    <property type="project" value="TreeGrafter"/>
</dbReference>
<keyword evidence="3 7" id="KW-0812">Transmembrane</keyword>
<evidence type="ECO:0000313" key="9">
    <source>
        <dbReference type="Proteomes" id="UP000694392"/>
    </source>
</evidence>
<dbReference type="Ensembl" id="ENSSPUT00000003188.1">
    <property type="protein sequence ID" value="ENSSPUP00000003003.1"/>
    <property type="gene ID" value="ENSSPUG00000002286.1"/>
</dbReference>
<keyword evidence="6" id="KW-0862">Zinc</keyword>
<dbReference type="Proteomes" id="UP000694392">
    <property type="component" value="Unplaced"/>
</dbReference>
<sequence>LCSIFWEDGIMSGYRHPKSSALDCILSSFQMTNETVNIWTHFLPTWYFVWRFLVLSYSLDFCRDAYYWPFLAYMFLVCLYPFTSSCAHTFSTMSAHARHICYFLDYGALSLYSLGCAFSYGAYSMPDRWVNSTLHHYFVPMAAFNSFICTSLSCYSRFPELECPRLSKILRTLAFVYPFVFDNIPLFYRLLFCFGDDCTWNDTIAGYFYHLLFALLTGFLFASHLPERLAPGRFDYIGESGRPGFSAWPWGTGAPCEGPILAVLRLETEPWIIFLFSLMTSLSHPLHWSSYTLNHKNFCFICIARESG</sequence>
<dbReference type="PANTHER" id="PTHR20855:SF39">
    <property type="entry name" value="MEMBRANE PROGESTIN RECEPTOR DELTA"/>
    <property type="match status" value="1"/>
</dbReference>
<feature type="transmembrane region" description="Helical" evidence="7">
    <location>
        <begin position="170"/>
        <end position="192"/>
    </location>
</feature>
<reference evidence="8" key="1">
    <citation type="submission" date="2025-08" db="UniProtKB">
        <authorList>
            <consortium name="Ensembl"/>
        </authorList>
    </citation>
    <scope>IDENTIFICATION</scope>
</reference>
<gene>
    <name evidence="8" type="primary">PAQR6</name>
</gene>
<protein>
    <submittedName>
        <fullName evidence="8">Progestin and adipoQ receptor family member 6</fullName>
    </submittedName>
</protein>
<evidence type="ECO:0000256" key="4">
    <source>
        <dbReference type="ARBA" id="ARBA00022989"/>
    </source>
</evidence>
<dbReference type="PANTHER" id="PTHR20855">
    <property type="entry name" value="ADIPOR/PROGESTIN RECEPTOR-RELATED"/>
    <property type="match status" value="1"/>
</dbReference>
<dbReference type="GO" id="GO:0016020">
    <property type="term" value="C:membrane"/>
    <property type="evidence" value="ECO:0007669"/>
    <property type="project" value="UniProtKB-SubCell"/>
</dbReference>
<keyword evidence="5 7" id="KW-0472">Membrane</keyword>
<evidence type="ECO:0000256" key="2">
    <source>
        <dbReference type="ARBA" id="ARBA00007018"/>
    </source>
</evidence>
<evidence type="ECO:0000313" key="8">
    <source>
        <dbReference type="Ensembl" id="ENSSPUP00000003003.1"/>
    </source>
</evidence>
<name>A0A8D0L2L4_SPHPU</name>
<organism evidence="8 9">
    <name type="scientific">Sphenodon punctatus</name>
    <name type="common">Tuatara</name>
    <name type="synonym">Hatteria punctata</name>
    <dbReference type="NCBI Taxonomy" id="8508"/>
    <lineage>
        <taxon>Eukaryota</taxon>
        <taxon>Metazoa</taxon>
        <taxon>Chordata</taxon>
        <taxon>Craniata</taxon>
        <taxon>Vertebrata</taxon>
        <taxon>Euteleostomi</taxon>
        <taxon>Lepidosauria</taxon>
        <taxon>Sphenodontia</taxon>
        <taxon>Sphenodontidae</taxon>
        <taxon>Sphenodon</taxon>
    </lineage>
</organism>
<feature type="transmembrane region" description="Helical" evidence="7">
    <location>
        <begin position="204"/>
        <end position="223"/>
    </location>
</feature>
<keyword evidence="6" id="KW-0479">Metal-binding</keyword>
<dbReference type="GO" id="GO:0046872">
    <property type="term" value="F:metal ion binding"/>
    <property type="evidence" value="ECO:0007669"/>
    <property type="project" value="UniProtKB-KW"/>
</dbReference>
<evidence type="ECO:0000256" key="6">
    <source>
        <dbReference type="PIRSR" id="PIRSR604254-1"/>
    </source>
</evidence>
<accession>A0A8D0L2L4</accession>
<feature type="transmembrane region" description="Helical" evidence="7">
    <location>
        <begin position="65"/>
        <end position="82"/>
    </location>
</feature>
<proteinExistence type="inferred from homology"/>
<comment type="subcellular location">
    <subcellularLocation>
        <location evidence="1">Membrane</location>
        <topology evidence="1">Multi-pass membrane protein</topology>
    </subcellularLocation>
</comment>
<feature type="transmembrane region" description="Helical" evidence="7">
    <location>
        <begin position="38"/>
        <end position="59"/>
    </location>
</feature>
<keyword evidence="9" id="KW-1185">Reference proteome</keyword>
<dbReference type="AlphaFoldDB" id="A0A8D0L2L4"/>
<feature type="transmembrane region" description="Helical" evidence="7">
    <location>
        <begin position="137"/>
        <end position="158"/>
    </location>
</feature>
<keyword evidence="4 7" id="KW-1133">Transmembrane helix</keyword>
<reference evidence="8" key="2">
    <citation type="submission" date="2025-09" db="UniProtKB">
        <authorList>
            <consortium name="Ensembl"/>
        </authorList>
    </citation>
    <scope>IDENTIFICATION</scope>
</reference>
<dbReference type="InterPro" id="IPR004254">
    <property type="entry name" value="AdipoR/HlyIII-related"/>
</dbReference>
<comment type="similarity">
    <text evidence="2">Belongs to the ADIPOR family.</text>
</comment>
<dbReference type="GeneTree" id="ENSGT00940000160567"/>
<feature type="binding site" evidence="6">
    <location>
        <position position="88"/>
    </location>
    <ligand>
        <name>Zn(2+)</name>
        <dbReference type="ChEBI" id="CHEBI:29105"/>
    </ligand>
</feature>
<evidence type="ECO:0000256" key="7">
    <source>
        <dbReference type="SAM" id="Phobius"/>
    </source>
</evidence>
<feature type="transmembrane region" description="Helical" evidence="7">
    <location>
        <begin position="103"/>
        <end position="125"/>
    </location>
</feature>
<evidence type="ECO:0000256" key="1">
    <source>
        <dbReference type="ARBA" id="ARBA00004141"/>
    </source>
</evidence>
<evidence type="ECO:0000256" key="3">
    <source>
        <dbReference type="ARBA" id="ARBA00022692"/>
    </source>
</evidence>
<evidence type="ECO:0000256" key="5">
    <source>
        <dbReference type="ARBA" id="ARBA00023136"/>
    </source>
</evidence>